<evidence type="ECO:0000256" key="1">
    <source>
        <dbReference type="ARBA" id="ARBA00009437"/>
    </source>
</evidence>
<evidence type="ECO:0000256" key="3">
    <source>
        <dbReference type="ARBA" id="ARBA00023125"/>
    </source>
</evidence>
<proteinExistence type="inferred from homology"/>
<dbReference type="PANTHER" id="PTHR30419">
    <property type="entry name" value="HTH-TYPE TRANSCRIPTIONAL REGULATOR YBHD"/>
    <property type="match status" value="1"/>
</dbReference>
<keyword evidence="4" id="KW-0804">Transcription</keyword>
<evidence type="ECO:0000256" key="2">
    <source>
        <dbReference type="ARBA" id="ARBA00023015"/>
    </source>
</evidence>
<keyword evidence="7" id="KW-1185">Reference proteome</keyword>
<dbReference type="Proteomes" id="UP001139493">
    <property type="component" value="Unassembled WGS sequence"/>
</dbReference>
<keyword evidence="3 6" id="KW-0238">DNA-binding</keyword>
<dbReference type="EMBL" id="JAMTCS010000013">
    <property type="protein sequence ID" value="MCP2266597.1"/>
    <property type="molecule type" value="Genomic_DNA"/>
</dbReference>
<comment type="similarity">
    <text evidence="1">Belongs to the LysR transcriptional regulatory family.</text>
</comment>
<organism evidence="6 7">
    <name type="scientific">Promicromonospora thailandica</name>
    <dbReference type="NCBI Taxonomy" id="765201"/>
    <lineage>
        <taxon>Bacteria</taxon>
        <taxon>Bacillati</taxon>
        <taxon>Actinomycetota</taxon>
        <taxon>Actinomycetes</taxon>
        <taxon>Micrococcales</taxon>
        <taxon>Promicromonosporaceae</taxon>
        <taxon>Promicromonospora</taxon>
    </lineage>
</organism>
<dbReference type="InterPro" id="IPR000847">
    <property type="entry name" value="LysR_HTH_N"/>
</dbReference>
<dbReference type="GO" id="GO:0005829">
    <property type="term" value="C:cytosol"/>
    <property type="evidence" value="ECO:0007669"/>
    <property type="project" value="TreeGrafter"/>
</dbReference>
<evidence type="ECO:0000313" key="6">
    <source>
        <dbReference type="EMBL" id="MCP2266597.1"/>
    </source>
</evidence>
<protein>
    <submittedName>
        <fullName evidence="6">DNA-binding transcriptional regulator, LysR family</fullName>
    </submittedName>
</protein>
<dbReference type="SUPFAM" id="SSF53850">
    <property type="entry name" value="Periplasmic binding protein-like II"/>
    <property type="match status" value="1"/>
</dbReference>
<feature type="domain" description="HTH lysR-type" evidence="5">
    <location>
        <begin position="34"/>
        <end position="90"/>
    </location>
</feature>
<dbReference type="InterPro" id="IPR036390">
    <property type="entry name" value="WH_DNA-bd_sf"/>
</dbReference>
<dbReference type="SUPFAM" id="SSF46785">
    <property type="entry name" value="Winged helix' DNA-binding domain"/>
    <property type="match status" value="1"/>
</dbReference>
<dbReference type="InterPro" id="IPR050950">
    <property type="entry name" value="HTH-type_LysR_regulators"/>
</dbReference>
<keyword evidence="2" id="KW-0805">Transcription regulation</keyword>
<name>A0A9X2JXI6_9MICO</name>
<evidence type="ECO:0000259" key="5">
    <source>
        <dbReference type="PROSITE" id="PS50931"/>
    </source>
</evidence>
<dbReference type="Pfam" id="PF03466">
    <property type="entry name" value="LysR_substrate"/>
    <property type="match status" value="1"/>
</dbReference>
<dbReference type="Gene3D" id="1.10.10.10">
    <property type="entry name" value="Winged helix-like DNA-binding domain superfamily/Winged helix DNA-binding domain"/>
    <property type="match status" value="1"/>
</dbReference>
<gene>
    <name evidence="6" type="ORF">APR03_003967</name>
</gene>
<dbReference type="PANTHER" id="PTHR30419:SF31">
    <property type="entry name" value="BLR3139 PROTEIN"/>
    <property type="match status" value="1"/>
</dbReference>
<dbReference type="InterPro" id="IPR005119">
    <property type="entry name" value="LysR_subst-bd"/>
</dbReference>
<dbReference type="AlphaFoldDB" id="A0A9X2JXI6"/>
<dbReference type="PROSITE" id="PS50931">
    <property type="entry name" value="HTH_LYSR"/>
    <property type="match status" value="1"/>
</dbReference>
<evidence type="ECO:0000313" key="7">
    <source>
        <dbReference type="Proteomes" id="UP001139493"/>
    </source>
</evidence>
<dbReference type="GO" id="GO:0003700">
    <property type="term" value="F:DNA-binding transcription factor activity"/>
    <property type="evidence" value="ECO:0007669"/>
    <property type="project" value="InterPro"/>
</dbReference>
<dbReference type="Pfam" id="PF00126">
    <property type="entry name" value="HTH_1"/>
    <property type="match status" value="1"/>
</dbReference>
<dbReference type="FunFam" id="1.10.10.10:FF:000001">
    <property type="entry name" value="LysR family transcriptional regulator"/>
    <property type="match status" value="1"/>
</dbReference>
<comment type="caution">
    <text evidence="6">The sequence shown here is derived from an EMBL/GenBank/DDBJ whole genome shotgun (WGS) entry which is preliminary data.</text>
</comment>
<sequence>MVEGVTPTIVRLPGHQVQRILANPIIAIGDTETMQPHQLQYFVAIAETGSFTAGAQRARVVQSAASAAVKQLERELGCVLFVRGRRIALTPEGEALLPRARDVLAAIDAARAAVAATRGQIVGTVSLGMMNHLARFDVAALLADFRRAHPGVVVHARQTGTGSRGSLEAVRRGDLDLALASTVSETAPGLVLRTLDSEPIRFVCHRTHPLAGTGTVRLAQLADEPFVESPVGWGNRAVVDQAFAAAGLRRDVHTEATDFVLGQALVREGLGVMFVPASAVSPDPEIVALDVEPALTWSVRLAHSASRPLSAAAAALADRLERGAPHGRAGTRSR</sequence>
<evidence type="ECO:0000256" key="4">
    <source>
        <dbReference type="ARBA" id="ARBA00023163"/>
    </source>
</evidence>
<dbReference type="PRINTS" id="PR00039">
    <property type="entry name" value="HTHLYSR"/>
</dbReference>
<accession>A0A9X2JXI6</accession>
<dbReference type="GO" id="GO:0003677">
    <property type="term" value="F:DNA binding"/>
    <property type="evidence" value="ECO:0007669"/>
    <property type="project" value="UniProtKB-KW"/>
</dbReference>
<reference evidence="6" key="1">
    <citation type="submission" date="2022-06" db="EMBL/GenBank/DDBJ databases">
        <title>Genomic Encyclopedia of Archaeal and Bacterial Type Strains, Phase II (KMG-II): from individual species to whole genera.</title>
        <authorList>
            <person name="Goeker M."/>
        </authorList>
    </citation>
    <scope>NUCLEOTIDE SEQUENCE</scope>
    <source>
        <strain evidence="6">DSM 26652</strain>
    </source>
</reference>
<dbReference type="InterPro" id="IPR036388">
    <property type="entry name" value="WH-like_DNA-bd_sf"/>
</dbReference>
<dbReference type="Gene3D" id="3.40.190.10">
    <property type="entry name" value="Periplasmic binding protein-like II"/>
    <property type="match status" value="2"/>
</dbReference>